<dbReference type="PROSITE" id="PS00232">
    <property type="entry name" value="CADHERIN_1"/>
    <property type="match status" value="1"/>
</dbReference>
<dbReference type="GO" id="GO:0007156">
    <property type="term" value="P:homophilic cell adhesion via plasma membrane adhesion molecules"/>
    <property type="evidence" value="ECO:0007669"/>
    <property type="project" value="InterPro"/>
</dbReference>
<evidence type="ECO:0000256" key="5">
    <source>
        <dbReference type="ARBA" id="ARBA00022989"/>
    </source>
</evidence>
<evidence type="ECO:0000256" key="2">
    <source>
        <dbReference type="ARBA" id="ARBA00022692"/>
    </source>
</evidence>
<accession>A0AA85BX26</accession>
<dbReference type="SMART" id="SM00112">
    <property type="entry name" value="CA"/>
    <property type="match status" value="2"/>
</dbReference>
<dbReference type="GO" id="GO:0005509">
    <property type="term" value="F:calcium ion binding"/>
    <property type="evidence" value="ECO:0007669"/>
    <property type="project" value="UniProtKB-UniRule"/>
</dbReference>
<evidence type="ECO:0000256" key="8">
    <source>
        <dbReference type="PROSITE-ProRule" id="PRU00043"/>
    </source>
</evidence>
<dbReference type="WBParaSite" id="SMTH1_78970.1">
    <property type="protein sequence ID" value="SMTH1_78970.1"/>
    <property type="gene ID" value="SMTH1_78970"/>
</dbReference>
<reference evidence="11" key="1">
    <citation type="submission" date="2023-11" db="UniProtKB">
        <authorList>
            <consortium name="WormBaseParasite"/>
        </authorList>
    </citation>
    <scope>IDENTIFICATION</scope>
</reference>
<dbReference type="Proteomes" id="UP000050791">
    <property type="component" value="Unassembled WGS sequence"/>
</dbReference>
<dbReference type="GO" id="GO:0005886">
    <property type="term" value="C:plasma membrane"/>
    <property type="evidence" value="ECO:0007669"/>
    <property type="project" value="InterPro"/>
</dbReference>
<keyword evidence="5" id="KW-1133">Transmembrane helix</keyword>
<dbReference type="AlphaFoldDB" id="A0AA85BX26"/>
<keyword evidence="7" id="KW-0325">Glycoprotein</keyword>
<dbReference type="PROSITE" id="PS50268">
    <property type="entry name" value="CADHERIN_2"/>
    <property type="match status" value="2"/>
</dbReference>
<dbReference type="InterPro" id="IPR020894">
    <property type="entry name" value="Cadherin_CS"/>
</dbReference>
<dbReference type="PRINTS" id="PR00205">
    <property type="entry name" value="CADHERIN"/>
</dbReference>
<keyword evidence="2" id="KW-0812">Transmembrane</keyword>
<evidence type="ECO:0000313" key="10">
    <source>
        <dbReference type="Proteomes" id="UP000050791"/>
    </source>
</evidence>
<feature type="domain" description="Cadherin" evidence="9">
    <location>
        <begin position="140"/>
        <end position="282"/>
    </location>
</feature>
<dbReference type="InterPro" id="IPR050174">
    <property type="entry name" value="Protocadherin/Cadherin-CA"/>
</dbReference>
<keyword evidence="6" id="KW-0472">Membrane</keyword>
<dbReference type="PANTHER" id="PTHR24028">
    <property type="entry name" value="CADHERIN-87A"/>
    <property type="match status" value="1"/>
</dbReference>
<evidence type="ECO:0000256" key="4">
    <source>
        <dbReference type="ARBA" id="ARBA00022837"/>
    </source>
</evidence>
<evidence type="ECO:0000256" key="1">
    <source>
        <dbReference type="ARBA" id="ARBA00004167"/>
    </source>
</evidence>
<evidence type="ECO:0000256" key="6">
    <source>
        <dbReference type="ARBA" id="ARBA00023136"/>
    </source>
</evidence>
<keyword evidence="4 8" id="KW-0106">Calcium</keyword>
<dbReference type="InterPro" id="IPR002126">
    <property type="entry name" value="Cadherin-like_dom"/>
</dbReference>
<evidence type="ECO:0000259" key="9">
    <source>
        <dbReference type="PROSITE" id="PS50268"/>
    </source>
</evidence>
<evidence type="ECO:0000256" key="3">
    <source>
        <dbReference type="ARBA" id="ARBA00022737"/>
    </source>
</evidence>
<dbReference type="SUPFAM" id="SSF49313">
    <property type="entry name" value="Cadherin-like"/>
    <property type="match status" value="2"/>
</dbReference>
<dbReference type="CDD" id="cd11304">
    <property type="entry name" value="Cadherin_repeat"/>
    <property type="match status" value="2"/>
</dbReference>
<protein>
    <recommendedName>
        <fullName evidence="9">Cadherin domain-containing protein</fullName>
    </recommendedName>
</protein>
<keyword evidence="3" id="KW-0677">Repeat</keyword>
<dbReference type="Pfam" id="PF00028">
    <property type="entry name" value="Cadherin"/>
    <property type="match status" value="1"/>
</dbReference>
<evidence type="ECO:0000256" key="7">
    <source>
        <dbReference type="ARBA" id="ARBA00023180"/>
    </source>
</evidence>
<organism evidence="10 11">
    <name type="scientific">Schistosoma mattheei</name>
    <dbReference type="NCBI Taxonomy" id="31246"/>
    <lineage>
        <taxon>Eukaryota</taxon>
        <taxon>Metazoa</taxon>
        <taxon>Spiralia</taxon>
        <taxon>Lophotrochozoa</taxon>
        <taxon>Platyhelminthes</taxon>
        <taxon>Trematoda</taxon>
        <taxon>Digenea</taxon>
        <taxon>Strigeidida</taxon>
        <taxon>Schistosomatoidea</taxon>
        <taxon>Schistosomatidae</taxon>
        <taxon>Schistosoma</taxon>
    </lineage>
</organism>
<comment type="subcellular location">
    <subcellularLocation>
        <location evidence="1">Membrane</location>
        <topology evidence="1">Single-pass membrane protein</topology>
    </subcellularLocation>
</comment>
<name>A0AA85BX26_9TREM</name>
<dbReference type="PANTHER" id="PTHR24028:SF146">
    <property type="entry name" value="CADHERIN 96CB, ISOFORM D-RELATED"/>
    <property type="match status" value="1"/>
</dbReference>
<dbReference type="InterPro" id="IPR015919">
    <property type="entry name" value="Cadherin-like_sf"/>
</dbReference>
<sequence>MHGIDDHSSSIKQRYQQSRINLPRAYDPDEGINSQLTYHLQSIKKSLDYKHNYDINQSNNHNDDDIPFIIEDIPNRPLELIPTINLDYELKQNYEFYLLAIDSGLPKRTGTALIKINIIDINDHSPIFNQSIYYPLNQFITEKTLPGTIIINLTATDQDVSFINNRIHYTMIPGTLAMNYFNVQSNGLIILKRWLDYETMETSTIDNQIILNSLLFNKPTQTTPLNNNNNNNNIDINTNQKYKKQFIFQVKAVDSAPQPYELTSTAVVIIPVIDENDEAPIITVKFLGTSEMTSYGETGVVKEMFNLLFN</sequence>
<proteinExistence type="predicted"/>
<feature type="domain" description="Cadherin" evidence="9">
    <location>
        <begin position="25"/>
        <end position="128"/>
    </location>
</feature>
<evidence type="ECO:0000313" key="11">
    <source>
        <dbReference type="WBParaSite" id="SMTH1_78970.1"/>
    </source>
</evidence>
<dbReference type="Gene3D" id="2.60.40.60">
    <property type="entry name" value="Cadherins"/>
    <property type="match status" value="2"/>
</dbReference>